<sequence>MPQKNKYELYTECITGTLFTTPRQNKSIKAYRIRPSVAHQGFSKCEKPNPFVRLHLLVHDFRYRGLSSARR</sequence>
<organism evidence="2 3">
    <name type="scientific">Phanerochaete carnosa (strain HHB-10118-sp)</name>
    <name type="common">White-rot fungus</name>
    <name type="synonym">Peniophora carnosa</name>
    <dbReference type="NCBI Taxonomy" id="650164"/>
    <lineage>
        <taxon>Eukaryota</taxon>
        <taxon>Fungi</taxon>
        <taxon>Dikarya</taxon>
        <taxon>Basidiomycota</taxon>
        <taxon>Agaricomycotina</taxon>
        <taxon>Agaricomycetes</taxon>
        <taxon>Polyporales</taxon>
        <taxon>Phanerochaetaceae</taxon>
        <taxon>Phanerochaete</taxon>
    </lineage>
</organism>
<dbReference type="SUPFAM" id="SSF51182">
    <property type="entry name" value="RmlC-like cupins"/>
    <property type="match status" value="1"/>
</dbReference>
<feature type="domain" description="Homogentisate 1,2-dioxygenase N-terminal" evidence="1">
    <location>
        <begin position="2"/>
        <end position="47"/>
    </location>
</feature>
<name>K5WFF2_PHACS</name>
<dbReference type="Proteomes" id="UP000008370">
    <property type="component" value="Unassembled WGS sequence"/>
</dbReference>
<dbReference type="InterPro" id="IPR011051">
    <property type="entry name" value="RmlC_Cupin_sf"/>
</dbReference>
<dbReference type="GeneID" id="18910882"/>
<dbReference type="InParanoid" id="K5WFF2"/>
<protein>
    <recommendedName>
        <fullName evidence="1">Homogentisate 1,2-dioxygenase N-terminal domain-containing protein</fullName>
    </recommendedName>
</protein>
<dbReference type="EMBL" id="JH930470">
    <property type="protein sequence ID" value="EKM57784.1"/>
    <property type="molecule type" value="Genomic_DNA"/>
</dbReference>
<dbReference type="OrthoDB" id="1689029at2759"/>
<evidence type="ECO:0000313" key="2">
    <source>
        <dbReference type="EMBL" id="EKM57784.1"/>
    </source>
</evidence>
<proteinExistence type="predicted"/>
<dbReference type="UniPathway" id="UPA00139">
    <property type="reaction ID" value="UER00339"/>
</dbReference>
<evidence type="ECO:0000259" key="1">
    <source>
        <dbReference type="Pfam" id="PF20510"/>
    </source>
</evidence>
<dbReference type="HOGENOM" id="CLU_2740869_0_0_1"/>
<dbReference type="Pfam" id="PF20510">
    <property type="entry name" value="HgmA_N"/>
    <property type="match status" value="1"/>
</dbReference>
<dbReference type="KEGG" id="pco:PHACADRAFT_192920"/>
<dbReference type="AlphaFoldDB" id="K5WFF2"/>
<gene>
    <name evidence="2" type="ORF">PHACADRAFT_192920</name>
</gene>
<reference evidence="2 3" key="1">
    <citation type="journal article" date="2012" name="BMC Genomics">
        <title>Comparative genomics of the white-rot fungi, Phanerochaete carnosa and P. chrysosporium, to elucidate the genetic basis of the distinct wood types they colonize.</title>
        <authorList>
            <person name="Suzuki H."/>
            <person name="MacDonald J."/>
            <person name="Syed K."/>
            <person name="Salamov A."/>
            <person name="Hori C."/>
            <person name="Aerts A."/>
            <person name="Henrissat B."/>
            <person name="Wiebenga A."/>
            <person name="vanKuyk P.A."/>
            <person name="Barry K."/>
            <person name="Lindquist E."/>
            <person name="LaButti K."/>
            <person name="Lapidus A."/>
            <person name="Lucas S."/>
            <person name="Coutinho P."/>
            <person name="Gong Y."/>
            <person name="Samejima M."/>
            <person name="Mahadevan R."/>
            <person name="Abou-Zaid M."/>
            <person name="de Vries R.P."/>
            <person name="Igarashi K."/>
            <person name="Yadav J.S."/>
            <person name="Grigoriev I.V."/>
            <person name="Master E.R."/>
        </authorList>
    </citation>
    <scope>NUCLEOTIDE SEQUENCE [LARGE SCALE GENOMIC DNA]</scope>
    <source>
        <strain evidence="2 3">HHB-10118-sp</strain>
    </source>
</reference>
<dbReference type="InterPro" id="IPR046452">
    <property type="entry name" value="HgmA_N"/>
</dbReference>
<keyword evidence="3" id="KW-1185">Reference proteome</keyword>
<accession>K5WFF2</accession>
<dbReference type="GO" id="GO:0006559">
    <property type="term" value="P:L-phenylalanine catabolic process"/>
    <property type="evidence" value="ECO:0007669"/>
    <property type="project" value="UniProtKB-UniPathway"/>
</dbReference>
<evidence type="ECO:0000313" key="3">
    <source>
        <dbReference type="Proteomes" id="UP000008370"/>
    </source>
</evidence>
<dbReference type="RefSeq" id="XP_007393128.1">
    <property type="nucleotide sequence ID" value="XM_007393066.1"/>
</dbReference>